<dbReference type="Proteomes" id="UP000828941">
    <property type="component" value="Chromosome 12"/>
</dbReference>
<protein>
    <submittedName>
        <fullName evidence="1">Uncharacterized protein</fullName>
    </submittedName>
</protein>
<name>A0ACB9LC33_BAUVA</name>
<evidence type="ECO:0000313" key="1">
    <source>
        <dbReference type="EMBL" id="KAI4307164.1"/>
    </source>
</evidence>
<keyword evidence="2" id="KW-1185">Reference proteome</keyword>
<sequence>MLHPHYSSGHDQMLQFPAAPTPLPMDRRWKPNIELAPSCPRCASSNTKFCYYNNYSLSQPRYFCKGCRRYWTKGGSLRNVPVGGGTRKNRRGKAVRHPQNHTRSFAGNSGSEDKESVADKPNREACDIDMALVFAKFLNQNHASAQELDNGSSSSNSLTPESVESTEHDVVLVESQNHFDHYPMAIAEELLPQQDQTRIQNFGGDELNGIEMQGLLDVGCGDEVAHDVFWSDHATTSSLANWQSPTPTMQVQDLDYSLPFHEYDEVLQLPFTSSSINQVNDGSSWSSFDLSTLEVFARP</sequence>
<reference evidence="1 2" key="1">
    <citation type="journal article" date="2022" name="DNA Res.">
        <title>Chromosomal-level genome assembly of the orchid tree Bauhinia variegata (Leguminosae; Cercidoideae) supports the allotetraploid origin hypothesis of Bauhinia.</title>
        <authorList>
            <person name="Zhong Y."/>
            <person name="Chen Y."/>
            <person name="Zheng D."/>
            <person name="Pang J."/>
            <person name="Liu Y."/>
            <person name="Luo S."/>
            <person name="Meng S."/>
            <person name="Qian L."/>
            <person name="Wei D."/>
            <person name="Dai S."/>
            <person name="Zhou R."/>
        </authorList>
    </citation>
    <scope>NUCLEOTIDE SEQUENCE [LARGE SCALE GENOMIC DNA]</scope>
    <source>
        <strain evidence="1">BV-YZ2020</strain>
    </source>
</reference>
<accession>A0ACB9LC33</accession>
<dbReference type="EMBL" id="CM039437">
    <property type="protein sequence ID" value="KAI4307164.1"/>
    <property type="molecule type" value="Genomic_DNA"/>
</dbReference>
<comment type="caution">
    <text evidence="1">The sequence shown here is derived from an EMBL/GenBank/DDBJ whole genome shotgun (WGS) entry which is preliminary data.</text>
</comment>
<gene>
    <name evidence="1" type="ORF">L6164_030381</name>
</gene>
<organism evidence="1 2">
    <name type="scientific">Bauhinia variegata</name>
    <name type="common">Purple orchid tree</name>
    <name type="synonym">Phanera variegata</name>
    <dbReference type="NCBI Taxonomy" id="167791"/>
    <lineage>
        <taxon>Eukaryota</taxon>
        <taxon>Viridiplantae</taxon>
        <taxon>Streptophyta</taxon>
        <taxon>Embryophyta</taxon>
        <taxon>Tracheophyta</taxon>
        <taxon>Spermatophyta</taxon>
        <taxon>Magnoliopsida</taxon>
        <taxon>eudicotyledons</taxon>
        <taxon>Gunneridae</taxon>
        <taxon>Pentapetalae</taxon>
        <taxon>rosids</taxon>
        <taxon>fabids</taxon>
        <taxon>Fabales</taxon>
        <taxon>Fabaceae</taxon>
        <taxon>Cercidoideae</taxon>
        <taxon>Cercideae</taxon>
        <taxon>Bauhiniinae</taxon>
        <taxon>Bauhinia</taxon>
    </lineage>
</organism>
<proteinExistence type="predicted"/>
<evidence type="ECO:0000313" key="2">
    <source>
        <dbReference type="Proteomes" id="UP000828941"/>
    </source>
</evidence>